<dbReference type="HOGENOM" id="CLU_2106184_0_0_11"/>
<proteinExistence type="predicted"/>
<keyword evidence="3" id="KW-1185">Reference proteome</keyword>
<dbReference type="EMBL" id="FO203431">
    <property type="protein sequence ID" value="CCH89166.1"/>
    <property type="molecule type" value="Genomic_DNA"/>
</dbReference>
<dbReference type="GO" id="GO:0015074">
    <property type="term" value="P:DNA integration"/>
    <property type="evidence" value="ECO:0007669"/>
    <property type="project" value="InterPro"/>
</dbReference>
<dbReference type="KEGG" id="mmar:MODMU_3759"/>
<accession>I4F0K3</accession>
<dbReference type="InterPro" id="IPR036397">
    <property type="entry name" value="RNaseH_sf"/>
</dbReference>
<organism evidence="2 3">
    <name type="scientific">Modestobacter italicus (strain DSM 44449 / CECT 9708 / BC 501)</name>
    <dbReference type="NCBI Taxonomy" id="2732864"/>
    <lineage>
        <taxon>Bacteria</taxon>
        <taxon>Bacillati</taxon>
        <taxon>Actinomycetota</taxon>
        <taxon>Actinomycetes</taxon>
        <taxon>Geodermatophilales</taxon>
        <taxon>Geodermatophilaceae</taxon>
        <taxon>Modestobacter</taxon>
    </lineage>
</organism>
<gene>
    <name evidence="2" type="ordered locus">MODMU_3759</name>
</gene>
<feature type="domain" description="Integrase catalytic" evidence="1">
    <location>
        <begin position="11"/>
        <end position="115"/>
    </location>
</feature>
<dbReference type="PROSITE" id="PS50994">
    <property type="entry name" value="INTEGRASE"/>
    <property type="match status" value="1"/>
</dbReference>
<evidence type="ECO:0000313" key="3">
    <source>
        <dbReference type="Proteomes" id="UP000006461"/>
    </source>
</evidence>
<dbReference type="AlphaFoldDB" id="I4F0K3"/>
<name>I4F0K3_MODI5</name>
<dbReference type="SUPFAM" id="SSF53098">
    <property type="entry name" value="Ribonuclease H-like"/>
    <property type="match status" value="1"/>
</dbReference>
<dbReference type="Proteomes" id="UP000006461">
    <property type="component" value="Chromosome"/>
</dbReference>
<dbReference type="STRING" id="477641.MODMU_3759"/>
<reference evidence="2 3" key="1">
    <citation type="journal article" date="2012" name="J. Bacteriol.">
        <title>Genome Sequence of Radiation-Resistant Modestobacter marinus Strain BC501, a Representative Actinobacterium That Thrives on Calcareous Stone Surfaces.</title>
        <authorList>
            <person name="Normand P."/>
            <person name="Gury J."/>
            <person name="Pujic P."/>
            <person name="Chouaia B."/>
            <person name="Crotti E."/>
            <person name="Brusetti L."/>
            <person name="Daffonchio D."/>
            <person name="Vacherie B."/>
            <person name="Barbe V."/>
            <person name="Medigue C."/>
            <person name="Calteau A."/>
            <person name="Ghodhbane-Gtari F."/>
            <person name="Essoussi I."/>
            <person name="Nouioui I."/>
            <person name="Abbassi-Ghozzi I."/>
            <person name="Gtari M."/>
        </authorList>
    </citation>
    <scope>NUCLEOTIDE SEQUENCE [LARGE SCALE GENOMIC DNA]</scope>
    <source>
        <strain evidence="3">BC 501</strain>
    </source>
</reference>
<dbReference type="OrthoDB" id="3215922at2"/>
<dbReference type="InterPro" id="IPR012337">
    <property type="entry name" value="RNaseH-like_sf"/>
</dbReference>
<sequence length="115" mass="13479">MHDDLVDRQFTATAPNKVWLTDITEHPAAEGKFYLCAVLDQTWLTYVETYPAETAATWRTYSRGRSLVRHRRRRLTNRVLTDNSMALQERNHCRQAIAEIATQRRFTDSCRPQPN</sequence>
<dbReference type="Gene3D" id="3.30.420.10">
    <property type="entry name" value="Ribonuclease H-like superfamily/Ribonuclease H"/>
    <property type="match status" value="1"/>
</dbReference>
<dbReference type="InterPro" id="IPR001584">
    <property type="entry name" value="Integrase_cat-core"/>
</dbReference>
<evidence type="ECO:0000313" key="2">
    <source>
        <dbReference type="EMBL" id="CCH89166.1"/>
    </source>
</evidence>
<protein>
    <submittedName>
        <fullName evidence="2">Transposase</fullName>
    </submittedName>
</protein>
<evidence type="ECO:0000259" key="1">
    <source>
        <dbReference type="PROSITE" id="PS50994"/>
    </source>
</evidence>
<dbReference type="GO" id="GO:0003676">
    <property type="term" value="F:nucleic acid binding"/>
    <property type="evidence" value="ECO:0007669"/>
    <property type="project" value="InterPro"/>
</dbReference>
<dbReference type="eggNOG" id="COG2801">
    <property type="taxonomic scope" value="Bacteria"/>
</dbReference>